<evidence type="ECO:0000313" key="3">
    <source>
        <dbReference type="Proteomes" id="UP000001661"/>
    </source>
</evidence>
<reference evidence="2 3" key="1">
    <citation type="journal article" date="2010" name="Stand. Genomic Sci.">
        <title>Complete genome sequence of Acetohalobium arabaticum type strain (Z-7288).</title>
        <authorList>
            <person name="Sikorski J."/>
            <person name="Lapidus A."/>
            <person name="Chertkov O."/>
            <person name="Lucas S."/>
            <person name="Copeland A."/>
            <person name="Glavina Del Rio T."/>
            <person name="Nolan M."/>
            <person name="Tice H."/>
            <person name="Cheng J.F."/>
            <person name="Han C."/>
            <person name="Brambilla E."/>
            <person name="Pitluck S."/>
            <person name="Liolios K."/>
            <person name="Ivanova N."/>
            <person name="Mavromatis K."/>
            <person name="Mikhailova N."/>
            <person name="Pati A."/>
            <person name="Bruce D."/>
            <person name="Detter C."/>
            <person name="Tapia R."/>
            <person name="Goodwin L."/>
            <person name="Chen A."/>
            <person name="Palaniappan K."/>
            <person name="Land M."/>
            <person name="Hauser L."/>
            <person name="Chang Y.J."/>
            <person name="Jeffries C.D."/>
            <person name="Rohde M."/>
            <person name="Goker M."/>
            <person name="Spring S."/>
            <person name="Woyke T."/>
            <person name="Bristow J."/>
            <person name="Eisen J.A."/>
            <person name="Markowitz V."/>
            <person name="Hugenholtz P."/>
            <person name="Kyrpides N.C."/>
            <person name="Klenk H.P."/>
        </authorList>
    </citation>
    <scope>NUCLEOTIDE SEQUENCE [LARGE SCALE GENOMIC DNA]</scope>
    <source>
        <strain evidence="3">ATCC 49924 / DSM 5501 / Z-7288</strain>
    </source>
</reference>
<dbReference type="HOGENOM" id="CLU_3044024_0_0_9"/>
<name>D9QQT5_ACEAZ</name>
<feature type="compositionally biased region" description="Basic and acidic residues" evidence="1">
    <location>
        <begin position="1"/>
        <end position="15"/>
    </location>
</feature>
<dbReference type="STRING" id="574087.Acear_1363"/>
<sequence>MVDKDINHDPEHEKGAPPPQSMPALFGWMTIDHQREKAKELIEISQELTDIGDLDRN</sequence>
<evidence type="ECO:0000313" key="2">
    <source>
        <dbReference type="EMBL" id="ADL12876.1"/>
    </source>
</evidence>
<dbReference type="RefSeq" id="WP_013278322.1">
    <property type="nucleotide sequence ID" value="NC_014378.1"/>
</dbReference>
<accession>D9QQT5</accession>
<keyword evidence="3" id="KW-1185">Reference proteome</keyword>
<feature type="region of interest" description="Disordered" evidence="1">
    <location>
        <begin position="1"/>
        <end position="23"/>
    </location>
</feature>
<dbReference type="KEGG" id="aar:Acear_1363"/>
<protein>
    <submittedName>
        <fullName evidence="2">Uncharacterized protein</fullName>
    </submittedName>
</protein>
<organism evidence="2 3">
    <name type="scientific">Acetohalobium arabaticum (strain ATCC 49924 / DSM 5501 / Z-7288)</name>
    <dbReference type="NCBI Taxonomy" id="574087"/>
    <lineage>
        <taxon>Bacteria</taxon>
        <taxon>Bacillati</taxon>
        <taxon>Bacillota</taxon>
        <taxon>Clostridia</taxon>
        <taxon>Halanaerobiales</taxon>
        <taxon>Halobacteroidaceae</taxon>
        <taxon>Acetohalobium</taxon>
    </lineage>
</organism>
<gene>
    <name evidence="2" type="ordered locus">Acear_1363</name>
</gene>
<evidence type="ECO:0000256" key="1">
    <source>
        <dbReference type="SAM" id="MobiDB-lite"/>
    </source>
</evidence>
<proteinExistence type="predicted"/>
<dbReference type="Proteomes" id="UP000001661">
    <property type="component" value="Chromosome"/>
</dbReference>
<dbReference type="AlphaFoldDB" id="D9QQT5"/>
<dbReference type="EMBL" id="CP002105">
    <property type="protein sequence ID" value="ADL12876.1"/>
    <property type="molecule type" value="Genomic_DNA"/>
</dbReference>